<dbReference type="InterPro" id="IPR050324">
    <property type="entry name" value="CDP-alcohol_PTase-I"/>
</dbReference>
<keyword evidence="8 12" id="KW-0472">Membrane</keyword>
<dbReference type="EMBL" id="CP006644">
    <property type="protein sequence ID" value="AHE54562.1"/>
    <property type="molecule type" value="Genomic_DNA"/>
</dbReference>
<sequence>MRPPADPRRGIPLRALAPNAVTTLALCSGLTGILFAIAEDWRMAVSAVILAGVLDGLDGRIARLLKGESRFGAELDSLSDVIAFGVSPAIILYLWSLQHLGEEGQRYGWIFALAHAAGCALRLARFNAQIDTTEQPHKSAGFLTGVPAPTAAGLAMLPLYFFLFVKGQGPVADVARNGMLVAPWMAFIVFLMTSSLPTYSWSSLRPRRRIRMELLVGVALIGGAIFAVPWATLIGVAILYLLTIPFSTSSYARIRQQRAAAAAAG</sequence>
<dbReference type="OrthoDB" id="9777147at2"/>
<feature type="transmembrane region" description="Helical" evidence="12">
    <location>
        <begin position="214"/>
        <end position="242"/>
    </location>
</feature>
<dbReference type="InterPro" id="IPR000462">
    <property type="entry name" value="CDP-OH_P_trans"/>
</dbReference>
<organism evidence="13 14">
    <name type="scientific">Sphingomonas sanxanigenens DSM 19645 = NX02</name>
    <dbReference type="NCBI Taxonomy" id="1123269"/>
    <lineage>
        <taxon>Bacteria</taxon>
        <taxon>Pseudomonadati</taxon>
        <taxon>Pseudomonadota</taxon>
        <taxon>Alphaproteobacteria</taxon>
        <taxon>Sphingomonadales</taxon>
        <taxon>Sphingomonadaceae</taxon>
        <taxon>Sphingomonas</taxon>
    </lineage>
</organism>
<keyword evidence="6 12" id="KW-1133">Transmembrane helix</keyword>
<dbReference type="PANTHER" id="PTHR14269">
    <property type="entry name" value="CDP-DIACYLGLYCEROL--GLYCEROL-3-PHOSPHATE 3-PHOSPHATIDYLTRANSFERASE-RELATED"/>
    <property type="match status" value="1"/>
</dbReference>
<evidence type="ECO:0000256" key="5">
    <source>
        <dbReference type="ARBA" id="ARBA00022692"/>
    </source>
</evidence>
<keyword evidence="5 12" id="KW-0812">Transmembrane</keyword>
<evidence type="ECO:0000313" key="13">
    <source>
        <dbReference type="EMBL" id="AHE54562.1"/>
    </source>
</evidence>
<dbReference type="InterPro" id="IPR043130">
    <property type="entry name" value="CDP-OH_PTrfase_TM_dom"/>
</dbReference>
<dbReference type="PATRIC" id="fig|1123269.5.peg.2804"/>
<dbReference type="Proteomes" id="UP000018851">
    <property type="component" value="Chromosome"/>
</dbReference>
<evidence type="ECO:0000256" key="6">
    <source>
        <dbReference type="ARBA" id="ARBA00022989"/>
    </source>
</evidence>
<evidence type="ECO:0000256" key="2">
    <source>
        <dbReference type="ARBA" id="ARBA00010441"/>
    </source>
</evidence>
<keyword evidence="7" id="KW-0443">Lipid metabolism</keyword>
<evidence type="ECO:0000256" key="1">
    <source>
        <dbReference type="ARBA" id="ARBA00004141"/>
    </source>
</evidence>
<dbReference type="STRING" id="1123269.NX02_14385"/>
<accession>W0ADF8</accession>
<evidence type="ECO:0000256" key="7">
    <source>
        <dbReference type="ARBA" id="ARBA00023098"/>
    </source>
</evidence>
<evidence type="ECO:0000256" key="4">
    <source>
        <dbReference type="ARBA" id="ARBA00022679"/>
    </source>
</evidence>
<proteinExistence type="inferred from homology"/>
<dbReference type="KEGG" id="ssan:NX02_14385"/>
<feature type="transmembrane region" description="Helical" evidence="12">
    <location>
        <begin position="140"/>
        <end position="161"/>
    </location>
</feature>
<comment type="similarity">
    <text evidence="2 11">Belongs to the CDP-alcohol phosphatidyltransferase class-I family.</text>
</comment>
<dbReference type="PANTHER" id="PTHR14269:SF61">
    <property type="entry name" value="CDP-DIACYLGLYCEROL--SERINE O-PHOSPHATIDYLTRANSFERASE"/>
    <property type="match status" value="1"/>
</dbReference>
<dbReference type="InterPro" id="IPR048254">
    <property type="entry name" value="CDP_ALCOHOL_P_TRANSF_CS"/>
</dbReference>
<keyword evidence="9" id="KW-0594">Phospholipid biosynthesis</keyword>
<evidence type="ECO:0000256" key="10">
    <source>
        <dbReference type="ARBA" id="ARBA00023264"/>
    </source>
</evidence>
<name>W0ADF8_9SPHN</name>
<keyword evidence="14" id="KW-1185">Reference proteome</keyword>
<evidence type="ECO:0000256" key="9">
    <source>
        <dbReference type="ARBA" id="ARBA00023209"/>
    </source>
</evidence>
<dbReference type="HOGENOM" id="CLU_049944_1_0_5"/>
<keyword evidence="10" id="KW-1208">Phospholipid metabolism</keyword>
<evidence type="ECO:0000256" key="3">
    <source>
        <dbReference type="ARBA" id="ARBA00022516"/>
    </source>
</evidence>
<evidence type="ECO:0000256" key="12">
    <source>
        <dbReference type="SAM" id="Phobius"/>
    </source>
</evidence>
<dbReference type="GO" id="GO:0016020">
    <property type="term" value="C:membrane"/>
    <property type="evidence" value="ECO:0007669"/>
    <property type="project" value="UniProtKB-SubCell"/>
</dbReference>
<gene>
    <name evidence="13" type="ORF">NX02_14385</name>
</gene>
<feature type="transmembrane region" description="Helical" evidence="12">
    <location>
        <begin position="20"/>
        <end position="38"/>
    </location>
</feature>
<evidence type="ECO:0000256" key="11">
    <source>
        <dbReference type="RuleBase" id="RU003750"/>
    </source>
</evidence>
<dbReference type="Gene3D" id="1.20.120.1760">
    <property type="match status" value="1"/>
</dbReference>
<feature type="transmembrane region" description="Helical" evidence="12">
    <location>
        <begin position="181"/>
        <end position="202"/>
    </location>
</feature>
<keyword evidence="4 11" id="KW-0808">Transferase</keyword>
<protein>
    <submittedName>
        <fullName evidence="13">Uncharacterized protein</fullName>
    </submittedName>
</protein>
<dbReference type="PROSITE" id="PS00379">
    <property type="entry name" value="CDP_ALCOHOL_P_TRANSF"/>
    <property type="match status" value="1"/>
</dbReference>
<dbReference type="eggNOG" id="COG1183">
    <property type="taxonomic scope" value="Bacteria"/>
</dbReference>
<dbReference type="GO" id="GO:0016780">
    <property type="term" value="F:phosphotransferase activity, for other substituted phosphate groups"/>
    <property type="evidence" value="ECO:0007669"/>
    <property type="project" value="InterPro"/>
</dbReference>
<dbReference type="RefSeq" id="WP_025292767.1">
    <property type="nucleotide sequence ID" value="NZ_CP006644.1"/>
</dbReference>
<keyword evidence="3" id="KW-0444">Lipid biosynthesis</keyword>
<dbReference type="Pfam" id="PF01066">
    <property type="entry name" value="CDP-OH_P_transf"/>
    <property type="match status" value="1"/>
</dbReference>
<dbReference type="GO" id="GO:0008654">
    <property type="term" value="P:phospholipid biosynthetic process"/>
    <property type="evidence" value="ECO:0007669"/>
    <property type="project" value="UniProtKB-KW"/>
</dbReference>
<comment type="subcellular location">
    <subcellularLocation>
        <location evidence="1">Membrane</location>
        <topology evidence="1">Multi-pass membrane protein</topology>
    </subcellularLocation>
</comment>
<evidence type="ECO:0000313" key="14">
    <source>
        <dbReference type="Proteomes" id="UP000018851"/>
    </source>
</evidence>
<dbReference type="AlphaFoldDB" id="W0ADF8"/>
<evidence type="ECO:0000256" key="8">
    <source>
        <dbReference type="ARBA" id="ARBA00023136"/>
    </source>
</evidence>
<reference evidence="13 14" key="1">
    <citation type="submission" date="2013-07" db="EMBL/GenBank/DDBJ databases">
        <title>Completed genome of Sphingomonas sanxanigenens NX02.</title>
        <authorList>
            <person name="Ma T."/>
            <person name="Huang H."/>
            <person name="Wu M."/>
            <person name="Li X."/>
            <person name="Li G."/>
        </authorList>
    </citation>
    <scope>NUCLEOTIDE SEQUENCE [LARGE SCALE GENOMIC DNA]</scope>
    <source>
        <strain evidence="13 14">NX02</strain>
    </source>
</reference>